<comment type="subunit">
    <text evidence="6">Interacts with MinD and FtsZ.</text>
</comment>
<keyword evidence="10" id="KW-1185">Reference proteome</keyword>
<evidence type="ECO:0000256" key="1">
    <source>
        <dbReference type="ARBA" id="ARBA00006291"/>
    </source>
</evidence>
<feature type="domain" description="Septum formation inhibitor MinC N-terminal" evidence="8">
    <location>
        <begin position="20"/>
        <end position="92"/>
    </location>
</feature>
<comment type="function">
    <text evidence="5 6">Cell division inhibitor that blocks the formation of polar Z ring septums. Rapidly oscillates between the poles of the cell to destabilize FtsZ filaments that have formed before they mature into polar Z rings. Prevents FtsZ polymerization.</text>
</comment>
<dbReference type="GO" id="GO:0000902">
    <property type="term" value="P:cell morphogenesis"/>
    <property type="evidence" value="ECO:0007669"/>
    <property type="project" value="InterPro"/>
</dbReference>
<comment type="similarity">
    <text evidence="1 6">Belongs to the MinC family.</text>
</comment>
<organism evidence="9 10">
    <name type="scientific">Roseivivax marinus</name>
    <dbReference type="NCBI Taxonomy" id="1379903"/>
    <lineage>
        <taxon>Bacteria</taxon>
        <taxon>Pseudomonadati</taxon>
        <taxon>Pseudomonadota</taxon>
        <taxon>Alphaproteobacteria</taxon>
        <taxon>Rhodobacterales</taxon>
        <taxon>Roseobacteraceae</taxon>
        <taxon>Roseivivax</taxon>
    </lineage>
</organism>
<evidence type="ECO:0000256" key="6">
    <source>
        <dbReference type="HAMAP-Rule" id="MF_00267"/>
    </source>
</evidence>
<dbReference type="Pfam" id="PF05209">
    <property type="entry name" value="MinC_N"/>
    <property type="match status" value="1"/>
</dbReference>
<reference evidence="9 10" key="1">
    <citation type="journal article" date="2014" name="Antonie Van Leeuwenhoek">
        <title>Roseivivax atlanticus sp. nov., isolated from surface seawater of the Atlantic Ocean.</title>
        <authorList>
            <person name="Li G."/>
            <person name="Lai Q."/>
            <person name="Liu X."/>
            <person name="Sun F."/>
            <person name="Shao Z."/>
        </authorList>
    </citation>
    <scope>NUCLEOTIDE SEQUENCE [LARGE SCALE GENOMIC DNA]</scope>
    <source>
        <strain evidence="9 10">22II-s10s</strain>
    </source>
</reference>
<dbReference type="HAMAP" id="MF_00267">
    <property type="entry name" value="MinC"/>
    <property type="match status" value="1"/>
</dbReference>
<dbReference type="Pfam" id="PF03775">
    <property type="entry name" value="MinC_C"/>
    <property type="match status" value="1"/>
</dbReference>
<dbReference type="NCBIfam" id="TIGR01222">
    <property type="entry name" value="minC"/>
    <property type="match status" value="1"/>
</dbReference>
<keyword evidence="2 6" id="KW-0132">Cell division</keyword>
<dbReference type="GO" id="GO:1901891">
    <property type="term" value="P:regulation of cell septum assembly"/>
    <property type="evidence" value="ECO:0007669"/>
    <property type="project" value="InterPro"/>
</dbReference>
<dbReference type="Gene3D" id="3.30.70.260">
    <property type="match status" value="1"/>
</dbReference>
<dbReference type="Gene3D" id="2.160.20.70">
    <property type="match status" value="1"/>
</dbReference>
<sequence>MSSRHAQDRRAQAPATVRPFQFRGRFLTALALRLEGAPPDEAFYEALDEQLQQTPQFFAEAPVVLDFANAPGIATTEKIRDLARALRERKLRVFGVQNAGPVDQSALEALGLIPVTAGRDAPAPEDGARRKRGVEKLLPPDNKLITTPIRSGQTVVAERGDLTVVGSVASGAEVVASGSIHVYGALRGRAMAGAKGDETARIFCQKLDAELVAIAGLYQTNETLDPEARNRCAQIYLEDEKLLMEAIA</sequence>
<gene>
    <name evidence="6" type="primary">minC</name>
    <name evidence="9" type="ORF">ATO8_08196</name>
</gene>
<name>W4HKA9_9RHOB</name>
<evidence type="ECO:0000259" key="7">
    <source>
        <dbReference type="Pfam" id="PF03775"/>
    </source>
</evidence>
<proteinExistence type="inferred from homology"/>
<comment type="caution">
    <text evidence="9">The sequence shown here is derived from an EMBL/GenBank/DDBJ whole genome shotgun (WGS) entry which is preliminary data.</text>
</comment>
<dbReference type="InterPro" id="IPR016098">
    <property type="entry name" value="CAP/MinC_C"/>
</dbReference>
<keyword evidence="3 6" id="KW-0717">Septation</keyword>
<dbReference type="Proteomes" id="UP000019063">
    <property type="component" value="Unassembled WGS sequence"/>
</dbReference>
<dbReference type="GO" id="GO:0000917">
    <property type="term" value="P:division septum assembly"/>
    <property type="evidence" value="ECO:0007669"/>
    <property type="project" value="UniProtKB-KW"/>
</dbReference>
<protein>
    <recommendedName>
        <fullName evidence="6">Probable septum site-determining protein MinC</fullName>
    </recommendedName>
</protein>
<evidence type="ECO:0000313" key="9">
    <source>
        <dbReference type="EMBL" id="ETW13177.1"/>
    </source>
</evidence>
<dbReference type="PATRIC" id="fig|1317118.6.peg.1700"/>
<dbReference type="InterPro" id="IPR007874">
    <property type="entry name" value="MinC_N"/>
</dbReference>
<evidence type="ECO:0000256" key="3">
    <source>
        <dbReference type="ARBA" id="ARBA00023210"/>
    </source>
</evidence>
<dbReference type="EMBL" id="AQQW01000004">
    <property type="protein sequence ID" value="ETW13177.1"/>
    <property type="molecule type" value="Genomic_DNA"/>
</dbReference>
<dbReference type="InterPro" id="IPR013033">
    <property type="entry name" value="MinC"/>
</dbReference>
<dbReference type="InterPro" id="IPR005526">
    <property type="entry name" value="Septum_form_inhib_MinC_C"/>
</dbReference>
<dbReference type="STRING" id="1379903.ATO8_08196"/>
<dbReference type="InterPro" id="IPR036145">
    <property type="entry name" value="MinC_C_sf"/>
</dbReference>
<dbReference type="GO" id="GO:0051302">
    <property type="term" value="P:regulation of cell division"/>
    <property type="evidence" value="ECO:0007669"/>
    <property type="project" value="InterPro"/>
</dbReference>
<dbReference type="PANTHER" id="PTHR34108:SF1">
    <property type="entry name" value="SEPTUM SITE-DETERMINING PROTEIN MINC"/>
    <property type="match status" value="1"/>
</dbReference>
<evidence type="ECO:0000259" key="8">
    <source>
        <dbReference type="Pfam" id="PF05209"/>
    </source>
</evidence>
<keyword evidence="4 6" id="KW-0131">Cell cycle</keyword>
<evidence type="ECO:0000256" key="5">
    <source>
        <dbReference type="ARBA" id="ARBA00025606"/>
    </source>
</evidence>
<evidence type="ECO:0000313" key="10">
    <source>
        <dbReference type="Proteomes" id="UP000019063"/>
    </source>
</evidence>
<accession>W4HKA9</accession>
<dbReference type="RefSeq" id="WP_043843635.1">
    <property type="nucleotide sequence ID" value="NZ_AQQW01000004.1"/>
</dbReference>
<dbReference type="PANTHER" id="PTHR34108">
    <property type="entry name" value="SEPTUM SITE-DETERMINING PROTEIN MINC"/>
    <property type="match status" value="1"/>
</dbReference>
<evidence type="ECO:0000256" key="2">
    <source>
        <dbReference type="ARBA" id="ARBA00022618"/>
    </source>
</evidence>
<dbReference type="SUPFAM" id="SSF63848">
    <property type="entry name" value="Cell-division inhibitor MinC, C-terminal domain"/>
    <property type="match status" value="1"/>
</dbReference>
<evidence type="ECO:0000256" key="4">
    <source>
        <dbReference type="ARBA" id="ARBA00023306"/>
    </source>
</evidence>
<dbReference type="eggNOG" id="COG0850">
    <property type="taxonomic scope" value="Bacteria"/>
</dbReference>
<dbReference type="AlphaFoldDB" id="W4HKA9"/>
<feature type="domain" description="Septum formation inhibitor MinC C-terminal" evidence="7">
    <location>
        <begin position="145"/>
        <end position="244"/>
    </location>
</feature>